<organism evidence="5 6">
    <name type="scientific">Pseudaeromonas paramecii</name>
    <dbReference type="NCBI Taxonomy" id="2138166"/>
    <lineage>
        <taxon>Bacteria</taxon>
        <taxon>Pseudomonadati</taxon>
        <taxon>Pseudomonadota</taxon>
        <taxon>Gammaproteobacteria</taxon>
        <taxon>Aeromonadales</taxon>
        <taxon>Aeromonadaceae</taxon>
        <taxon>Pseudaeromonas</taxon>
    </lineage>
</organism>
<dbReference type="PRINTS" id="PR00032">
    <property type="entry name" value="HTHARAC"/>
</dbReference>
<gene>
    <name evidence="5" type="ORF">GCM10023095_31540</name>
</gene>
<comment type="caution">
    <text evidence="5">The sequence shown here is derived from an EMBL/GenBank/DDBJ whole genome shotgun (WGS) entry which is preliminary data.</text>
</comment>
<dbReference type="PANTHER" id="PTHR47894">
    <property type="entry name" value="HTH-TYPE TRANSCRIPTIONAL REGULATOR GADX"/>
    <property type="match status" value="1"/>
</dbReference>
<dbReference type="RefSeq" id="WP_345014877.1">
    <property type="nucleotide sequence ID" value="NZ_BAABFC010000029.1"/>
</dbReference>
<dbReference type="Pfam" id="PF12833">
    <property type="entry name" value="HTH_18"/>
    <property type="match status" value="1"/>
</dbReference>
<dbReference type="EMBL" id="BAABFC010000029">
    <property type="protein sequence ID" value="GAA4504137.1"/>
    <property type="molecule type" value="Genomic_DNA"/>
</dbReference>
<dbReference type="InterPro" id="IPR009057">
    <property type="entry name" value="Homeodomain-like_sf"/>
</dbReference>
<feature type="domain" description="HTH araC/xylS-type" evidence="4">
    <location>
        <begin position="164"/>
        <end position="262"/>
    </location>
</feature>
<name>A0ABP8QLH5_9GAMM</name>
<sequence>MNTNPLYSQYLARARQQIHRVPILAPLLVWVRQGTKLIHTHGQPLVCPTDHCLCLPPGEALEMENLPRPGGLYQAEVFSPPRDWTERFLQRYGDSLPGQWQAAPVFACPPPLAAQLTPLLDPQAFDGPLRGPRLEHAWHGVLLVLAQAGLAGPLFNLKPLTLSQRIQMLLQADLARPWQAGELAQRLGLSESSMRRTLRQEGAGGFASLLAEQRLGAAFARVMTDQSSLTQIALECGFVSASHFSQKFRQRFGVSPSQLRHSRDREPVPTVN</sequence>
<protein>
    <recommendedName>
        <fullName evidence="4">HTH araC/xylS-type domain-containing protein</fullName>
    </recommendedName>
</protein>
<keyword evidence="1" id="KW-0805">Transcription regulation</keyword>
<dbReference type="SUPFAM" id="SSF46689">
    <property type="entry name" value="Homeodomain-like"/>
    <property type="match status" value="1"/>
</dbReference>
<dbReference type="PANTHER" id="PTHR47894:SF4">
    <property type="entry name" value="HTH-TYPE TRANSCRIPTIONAL REGULATOR GADX"/>
    <property type="match status" value="1"/>
</dbReference>
<reference evidence="6" key="1">
    <citation type="journal article" date="2019" name="Int. J. Syst. Evol. Microbiol.">
        <title>The Global Catalogue of Microorganisms (GCM) 10K type strain sequencing project: providing services to taxonomists for standard genome sequencing and annotation.</title>
        <authorList>
            <consortium name="The Broad Institute Genomics Platform"/>
            <consortium name="The Broad Institute Genome Sequencing Center for Infectious Disease"/>
            <person name="Wu L."/>
            <person name="Ma J."/>
        </authorList>
    </citation>
    <scope>NUCLEOTIDE SEQUENCE [LARGE SCALE GENOMIC DNA]</scope>
    <source>
        <strain evidence="6">JCM 32226</strain>
    </source>
</reference>
<dbReference type="InterPro" id="IPR018060">
    <property type="entry name" value="HTH_AraC"/>
</dbReference>
<dbReference type="PROSITE" id="PS01124">
    <property type="entry name" value="HTH_ARAC_FAMILY_2"/>
    <property type="match status" value="1"/>
</dbReference>
<keyword evidence="3" id="KW-0804">Transcription</keyword>
<dbReference type="Proteomes" id="UP001501321">
    <property type="component" value="Unassembled WGS sequence"/>
</dbReference>
<dbReference type="InterPro" id="IPR020449">
    <property type="entry name" value="Tscrpt_reg_AraC-type_HTH"/>
</dbReference>
<evidence type="ECO:0000256" key="3">
    <source>
        <dbReference type="ARBA" id="ARBA00023163"/>
    </source>
</evidence>
<accession>A0ABP8QLH5</accession>
<keyword evidence="2" id="KW-0238">DNA-binding</keyword>
<proteinExistence type="predicted"/>
<evidence type="ECO:0000259" key="4">
    <source>
        <dbReference type="PROSITE" id="PS01124"/>
    </source>
</evidence>
<dbReference type="Gene3D" id="1.10.10.60">
    <property type="entry name" value="Homeodomain-like"/>
    <property type="match status" value="1"/>
</dbReference>
<keyword evidence="6" id="KW-1185">Reference proteome</keyword>
<evidence type="ECO:0000313" key="5">
    <source>
        <dbReference type="EMBL" id="GAA4504137.1"/>
    </source>
</evidence>
<evidence type="ECO:0000256" key="2">
    <source>
        <dbReference type="ARBA" id="ARBA00023125"/>
    </source>
</evidence>
<evidence type="ECO:0000313" key="6">
    <source>
        <dbReference type="Proteomes" id="UP001501321"/>
    </source>
</evidence>
<evidence type="ECO:0000256" key="1">
    <source>
        <dbReference type="ARBA" id="ARBA00023015"/>
    </source>
</evidence>
<dbReference type="SMART" id="SM00342">
    <property type="entry name" value="HTH_ARAC"/>
    <property type="match status" value="1"/>
</dbReference>